<dbReference type="AlphaFoldDB" id="A0A443RXK3"/>
<dbReference type="Proteomes" id="UP000288716">
    <property type="component" value="Unassembled WGS sequence"/>
</dbReference>
<keyword evidence="2" id="KW-0812">Transmembrane</keyword>
<reference evidence="6 7" key="1">
    <citation type="journal article" date="2018" name="Gigascience">
        <title>Genomes of trombidid mites reveal novel predicted allergens and laterally-transferred genes associated with secondary metabolism.</title>
        <authorList>
            <person name="Dong X."/>
            <person name="Chaisiri K."/>
            <person name="Xia D."/>
            <person name="Armstrong S.D."/>
            <person name="Fang Y."/>
            <person name="Donnelly M.J."/>
            <person name="Kadowaki T."/>
            <person name="McGarry J.W."/>
            <person name="Darby A.C."/>
            <person name="Makepeace B.L."/>
        </authorList>
    </citation>
    <scope>NUCLEOTIDE SEQUENCE [LARGE SCALE GENOMIC DNA]</scope>
    <source>
        <strain evidence="6">UoL-UT</strain>
    </source>
</reference>
<dbReference type="InterPro" id="IPR013636">
    <property type="entry name" value="ARMH3_C"/>
</dbReference>
<dbReference type="PANTHER" id="PTHR13608:SF3">
    <property type="entry name" value="ARMADILLO-LIKE HELICAL DOMAIN-CONTAINING PROTEIN 3"/>
    <property type="match status" value="1"/>
</dbReference>
<accession>A0A443RXK3</accession>
<proteinExistence type="predicted"/>
<comment type="caution">
    <text evidence="6">The sequence shown here is derived from an EMBL/GenBank/DDBJ whole genome shotgun (WGS) entry which is preliminary data.</text>
</comment>
<dbReference type="GO" id="GO:0016020">
    <property type="term" value="C:membrane"/>
    <property type="evidence" value="ECO:0007669"/>
    <property type="project" value="UniProtKB-SubCell"/>
</dbReference>
<feature type="domain" description="Armadillo-like helical" evidence="5">
    <location>
        <begin position="260"/>
        <end position="303"/>
    </location>
</feature>
<gene>
    <name evidence="6" type="ORF">B4U80_04453</name>
</gene>
<keyword evidence="7" id="KW-1185">Reference proteome</keyword>
<evidence type="ECO:0000256" key="3">
    <source>
        <dbReference type="ARBA" id="ARBA00022989"/>
    </source>
</evidence>
<dbReference type="EMBL" id="NCKV01020075">
    <property type="protein sequence ID" value="RWS20097.1"/>
    <property type="molecule type" value="Genomic_DNA"/>
</dbReference>
<evidence type="ECO:0000256" key="1">
    <source>
        <dbReference type="ARBA" id="ARBA00004370"/>
    </source>
</evidence>
<organism evidence="6 7">
    <name type="scientific">Leptotrombidium deliense</name>
    <dbReference type="NCBI Taxonomy" id="299467"/>
    <lineage>
        <taxon>Eukaryota</taxon>
        <taxon>Metazoa</taxon>
        <taxon>Ecdysozoa</taxon>
        <taxon>Arthropoda</taxon>
        <taxon>Chelicerata</taxon>
        <taxon>Arachnida</taxon>
        <taxon>Acari</taxon>
        <taxon>Acariformes</taxon>
        <taxon>Trombidiformes</taxon>
        <taxon>Prostigmata</taxon>
        <taxon>Anystina</taxon>
        <taxon>Parasitengona</taxon>
        <taxon>Trombiculoidea</taxon>
        <taxon>Trombiculidae</taxon>
        <taxon>Leptotrombidium</taxon>
    </lineage>
</organism>
<feature type="non-terminal residue" evidence="6">
    <location>
        <position position="1"/>
    </location>
</feature>
<dbReference type="InterPro" id="IPR039868">
    <property type="entry name" value="ARMD3-like"/>
</dbReference>
<evidence type="ECO:0000256" key="4">
    <source>
        <dbReference type="ARBA" id="ARBA00023136"/>
    </source>
</evidence>
<keyword evidence="4" id="KW-0472">Membrane</keyword>
<sequence length="303" mass="34612">SYENINDNPLIEYLMCDELFDACVKLLSTSHLRKSQGYQVILMLTIFVSYRSKSIQNVNPYTVRLSIMDNEVALNGFAQVVSHSLLDFNRLFDQSKEEQSSGSLFSAFTSMVGNMFVADDDVVSNDDCKPNNSVLLAFYKAVHLNRNFISLLTNSQTDTITAVNNSTSDVESPENGIDVTNPPSNLLVTFLEFCSIVMLHTKDEENTDTSRLCFIILTCISEDQCANAIMHDINIVFKVQLHRKRMRHRKLIDETSKPLRPLSYSVLDLMVEFIVTHLRKTFLFDLYSLCLGVIRRLLCYQKR</sequence>
<dbReference type="Pfam" id="PF08427">
    <property type="entry name" value="ARMH3_C"/>
    <property type="match status" value="1"/>
</dbReference>
<protein>
    <recommendedName>
        <fullName evidence="5">Armadillo-like helical domain-containing protein</fullName>
    </recommendedName>
</protein>
<evidence type="ECO:0000259" key="5">
    <source>
        <dbReference type="Pfam" id="PF08427"/>
    </source>
</evidence>
<dbReference type="PANTHER" id="PTHR13608">
    <property type="entry name" value="ARMADILLO-LIKE HELICAL DOMAIN-CONTAINING PROTEIN 3"/>
    <property type="match status" value="1"/>
</dbReference>
<evidence type="ECO:0000313" key="7">
    <source>
        <dbReference type="Proteomes" id="UP000288716"/>
    </source>
</evidence>
<feature type="non-terminal residue" evidence="6">
    <location>
        <position position="303"/>
    </location>
</feature>
<dbReference type="VEuPathDB" id="VectorBase:LDEU011943"/>
<dbReference type="GO" id="GO:0005829">
    <property type="term" value="C:cytosol"/>
    <property type="evidence" value="ECO:0007669"/>
    <property type="project" value="TreeGrafter"/>
</dbReference>
<dbReference type="OrthoDB" id="2012278at2759"/>
<comment type="subcellular location">
    <subcellularLocation>
        <location evidence="1">Membrane</location>
    </subcellularLocation>
</comment>
<evidence type="ECO:0000256" key="2">
    <source>
        <dbReference type="ARBA" id="ARBA00022692"/>
    </source>
</evidence>
<dbReference type="STRING" id="299467.A0A443RXK3"/>
<name>A0A443RXK3_9ACAR</name>
<keyword evidence="3" id="KW-1133">Transmembrane helix</keyword>
<evidence type="ECO:0000313" key="6">
    <source>
        <dbReference type="EMBL" id="RWS20097.1"/>
    </source>
</evidence>